<name>A0AAW7X7G3_9GAMM</name>
<dbReference type="InterPro" id="IPR001375">
    <property type="entry name" value="Peptidase_S9_cat"/>
</dbReference>
<dbReference type="GO" id="GO:0006508">
    <property type="term" value="P:proteolysis"/>
    <property type="evidence" value="ECO:0007669"/>
    <property type="project" value="InterPro"/>
</dbReference>
<organism evidence="3 4">
    <name type="scientific">Saccharophagus degradans</name>
    <dbReference type="NCBI Taxonomy" id="86304"/>
    <lineage>
        <taxon>Bacteria</taxon>
        <taxon>Pseudomonadati</taxon>
        <taxon>Pseudomonadota</taxon>
        <taxon>Gammaproteobacteria</taxon>
        <taxon>Cellvibrionales</taxon>
        <taxon>Cellvibrionaceae</taxon>
        <taxon>Saccharophagus</taxon>
    </lineage>
</organism>
<keyword evidence="1" id="KW-0378">Hydrolase</keyword>
<feature type="domain" description="Peptidase S9 prolyl oligopeptidase catalytic" evidence="2">
    <location>
        <begin position="449"/>
        <end position="662"/>
    </location>
</feature>
<dbReference type="Proteomes" id="UP001169760">
    <property type="component" value="Unassembled WGS sequence"/>
</dbReference>
<sequence>MIPLTTPIAKRLSFISVAFIAAVLMFNNPVFAEVVNKPTIEDYAALPSLQSVSVSPSGDMIAFVHSIDEKKIVKLYSLKKREMVAAFDAGDILPRYVYFIDDDRVVIRVEDSGRRLRGYQGIYDISNAFVYSIKKNSMRQLLTAGNVIYSGQTQLGDIVGLSEDGKYAYMPAWAPKRKGSDEIHFSLVRASLGQKKASPKVHESGDNDVIDYFMDGDKVIALESFSERKNRYRVEVPDGRGWRTIYETTEPLRPFSISGVTPDKKHLVLLATDAKTKRRTCFTMRLSDGEISSRLFAHKSKDIAEVITDINRVIYGVEYEGFSPSYAFFDEKVAKRVNEIQAFFEGQSVAIVSNSPDWKHVVVHVSGSLYSGNHYLFSEGKSPLSLAEQFEKFKGEFLHPIFEVAFRAKDNLVIPTLVTVPFNKRATLNNLPAVMMPHGGPESLDKIGFDWLAQALANEGYLVIQPQFRGSEGFGADHVLAGRGEWGGKMQSDLLAALDGLVADGVVDKNRVCIAGWSYGGYAALAGGAFDSEHYKCVVSVNGISDLPRMLKSEKREENRAYAVYDYWKEVIAKGDLDSDGLNAISPVKNAENYSAPVLLIYGEDDEVVLPEQSKRMYKALKKAGKDVEILEIEDEKHSFESVPNREKTLRVIIDFINENLKQ</sequence>
<evidence type="ECO:0000256" key="1">
    <source>
        <dbReference type="ARBA" id="ARBA00022801"/>
    </source>
</evidence>
<dbReference type="SUPFAM" id="SSF53474">
    <property type="entry name" value="alpha/beta-Hydrolases"/>
    <property type="match status" value="1"/>
</dbReference>
<dbReference type="PANTHER" id="PTHR42776:SF27">
    <property type="entry name" value="DIPEPTIDYL PEPTIDASE FAMILY MEMBER 6"/>
    <property type="match status" value="1"/>
</dbReference>
<dbReference type="SUPFAM" id="SSF82171">
    <property type="entry name" value="DPP6 N-terminal domain-like"/>
    <property type="match status" value="1"/>
</dbReference>
<dbReference type="Gene3D" id="3.40.50.1820">
    <property type="entry name" value="alpha/beta hydrolase"/>
    <property type="match status" value="1"/>
</dbReference>
<accession>A0AAW7X7G3</accession>
<evidence type="ECO:0000313" key="4">
    <source>
        <dbReference type="Proteomes" id="UP001169760"/>
    </source>
</evidence>
<proteinExistence type="predicted"/>
<protein>
    <submittedName>
        <fullName evidence="3">Prolyl oligopeptidase family serine peptidase</fullName>
    </submittedName>
</protein>
<gene>
    <name evidence="3" type="ORF">Q4521_09650</name>
</gene>
<reference evidence="3" key="1">
    <citation type="submission" date="2023-07" db="EMBL/GenBank/DDBJ databases">
        <title>Genome content predicts the carbon catabolic preferences of heterotrophic bacteria.</title>
        <authorList>
            <person name="Gralka M."/>
        </authorList>
    </citation>
    <scope>NUCLEOTIDE SEQUENCE</scope>
    <source>
        <strain evidence="3">I3M17_2</strain>
    </source>
</reference>
<dbReference type="Pfam" id="PF00326">
    <property type="entry name" value="Peptidase_S9"/>
    <property type="match status" value="1"/>
</dbReference>
<dbReference type="AlphaFoldDB" id="A0AAW7X7G3"/>
<dbReference type="InterPro" id="IPR029058">
    <property type="entry name" value="AB_hydrolase_fold"/>
</dbReference>
<dbReference type="RefSeq" id="WP_303492643.1">
    <property type="nucleotide sequence ID" value="NZ_JAUOPB010000006.1"/>
</dbReference>
<evidence type="ECO:0000313" key="3">
    <source>
        <dbReference type="EMBL" id="MDO6422738.1"/>
    </source>
</evidence>
<dbReference type="GO" id="GO:0004252">
    <property type="term" value="F:serine-type endopeptidase activity"/>
    <property type="evidence" value="ECO:0007669"/>
    <property type="project" value="TreeGrafter"/>
</dbReference>
<dbReference type="PANTHER" id="PTHR42776">
    <property type="entry name" value="SERINE PEPTIDASE S9 FAMILY MEMBER"/>
    <property type="match status" value="1"/>
</dbReference>
<comment type="caution">
    <text evidence="3">The sequence shown here is derived from an EMBL/GenBank/DDBJ whole genome shotgun (WGS) entry which is preliminary data.</text>
</comment>
<evidence type="ECO:0000259" key="2">
    <source>
        <dbReference type="Pfam" id="PF00326"/>
    </source>
</evidence>
<dbReference type="EMBL" id="JAUOPB010000006">
    <property type="protein sequence ID" value="MDO6422738.1"/>
    <property type="molecule type" value="Genomic_DNA"/>
</dbReference>